<feature type="transmembrane region" description="Helical" evidence="10">
    <location>
        <begin position="172"/>
        <end position="189"/>
    </location>
</feature>
<feature type="transmembrane region" description="Helical" evidence="10">
    <location>
        <begin position="51"/>
        <end position="71"/>
    </location>
</feature>
<evidence type="ECO:0000256" key="6">
    <source>
        <dbReference type="ARBA" id="ARBA00022777"/>
    </source>
</evidence>
<dbReference type="RefSeq" id="XP_017786871.1">
    <property type="nucleotide sequence ID" value="XM_017931382.1"/>
</dbReference>
<name>A0ABM1NJ71_NICVS</name>
<evidence type="ECO:0000256" key="5">
    <source>
        <dbReference type="ARBA" id="ARBA00022692"/>
    </source>
</evidence>
<evidence type="ECO:0000256" key="10">
    <source>
        <dbReference type="SAM" id="Phobius"/>
    </source>
</evidence>
<gene>
    <name evidence="12" type="primary">LOC108569721</name>
</gene>
<dbReference type="EC" id="2.7.1.108" evidence="3"/>
<feature type="transmembrane region" description="Helical" evidence="10">
    <location>
        <begin position="277"/>
        <end position="307"/>
    </location>
</feature>
<keyword evidence="7" id="KW-0256">Endoplasmic reticulum</keyword>
<evidence type="ECO:0000313" key="11">
    <source>
        <dbReference type="Proteomes" id="UP000695000"/>
    </source>
</evidence>
<protein>
    <recommendedName>
        <fullName evidence="3">dolichol kinase</fullName>
        <ecNumber evidence="3">2.7.1.108</ecNumber>
    </recommendedName>
</protein>
<evidence type="ECO:0000313" key="12">
    <source>
        <dbReference type="RefSeq" id="XP_017786871.1"/>
    </source>
</evidence>
<sequence length="469" mass="51650">MGDLSTKVALTVKRYGIKVRPNASTGLWVFPLVPLAVIVSALRHPNEVSVIYQYAALLCIGLLQTSLLFVLHCSRKGQPDGSHLMLPTAITTVAFYSYFKTGFVFSICSGLFSSFGYYKLLLFTLKVLPCSFTIGEASIVVQAAILFFYTTVLNVINSIAQVTFTKMQTSTLIIQLGVLTVALICWLCYRFKSLRKPIPFYMMAVFSCVFFLFVPLHLILNFSPILWILQLMINDARAMRVVSIWIFGSLLAFLVARSQMRGAKKATTIQRKAFHILAVLMFTPGLVMECSLTFIASAVILSIFIVFDVMRVLCLPPFGQAFQDTFVVYGDDKDVGITALTALYLPVACGIPMFVHPSPCDITDSAGFYLLPVMSGLLSIGIGDSAASAVGSKCGRFHWKHSKKTVEGTLASIISQALIVYCLFYYGFVSGEETLIRSGIAIVVTSLMEAKTTQIDNLVLPLLMYILLV</sequence>
<evidence type="ECO:0000256" key="2">
    <source>
        <dbReference type="ARBA" id="ARBA00010794"/>
    </source>
</evidence>
<feature type="transmembrane region" description="Helical" evidence="10">
    <location>
        <begin position="104"/>
        <end position="125"/>
    </location>
</feature>
<evidence type="ECO:0000256" key="8">
    <source>
        <dbReference type="ARBA" id="ARBA00022989"/>
    </source>
</evidence>
<keyword evidence="9 10" id="KW-0472">Membrane</keyword>
<evidence type="ECO:0000256" key="7">
    <source>
        <dbReference type="ARBA" id="ARBA00022824"/>
    </source>
</evidence>
<feature type="transmembrane region" description="Helical" evidence="10">
    <location>
        <begin position="137"/>
        <end position="160"/>
    </location>
</feature>
<feature type="transmembrane region" description="Helical" evidence="10">
    <location>
        <begin position="238"/>
        <end position="256"/>
    </location>
</feature>
<evidence type="ECO:0000256" key="9">
    <source>
        <dbReference type="ARBA" id="ARBA00023136"/>
    </source>
</evidence>
<keyword evidence="4" id="KW-0808">Transferase</keyword>
<keyword evidence="5 10" id="KW-0812">Transmembrane</keyword>
<feature type="transmembrane region" description="Helical" evidence="10">
    <location>
        <begin position="21"/>
        <end position="39"/>
    </location>
</feature>
<evidence type="ECO:0000256" key="1">
    <source>
        <dbReference type="ARBA" id="ARBA00004477"/>
    </source>
</evidence>
<feature type="transmembrane region" description="Helical" evidence="10">
    <location>
        <begin position="367"/>
        <end position="390"/>
    </location>
</feature>
<organism evidence="11 12">
    <name type="scientific">Nicrophorus vespilloides</name>
    <name type="common">Boreal carrion beetle</name>
    <dbReference type="NCBI Taxonomy" id="110193"/>
    <lineage>
        <taxon>Eukaryota</taxon>
        <taxon>Metazoa</taxon>
        <taxon>Ecdysozoa</taxon>
        <taxon>Arthropoda</taxon>
        <taxon>Hexapoda</taxon>
        <taxon>Insecta</taxon>
        <taxon>Pterygota</taxon>
        <taxon>Neoptera</taxon>
        <taxon>Endopterygota</taxon>
        <taxon>Coleoptera</taxon>
        <taxon>Polyphaga</taxon>
        <taxon>Staphyliniformia</taxon>
        <taxon>Silphidae</taxon>
        <taxon>Nicrophorinae</taxon>
        <taxon>Nicrophorus</taxon>
    </lineage>
</organism>
<accession>A0ABM1NJ71</accession>
<dbReference type="Proteomes" id="UP000695000">
    <property type="component" value="Unplaced"/>
</dbReference>
<dbReference type="InterPro" id="IPR032974">
    <property type="entry name" value="Polypren_kinase"/>
</dbReference>
<feature type="transmembrane region" description="Helical" evidence="10">
    <location>
        <begin position="410"/>
        <end position="428"/>
    </location>
</feature>
<proteinExistence type="inferred from homology"/>
<feature type="transmembrane region" description="Helical" evidence="10">
    <location>
        <begin position="201"/>
        <end position="226"/>
    </location>
</feature>
<dbReference type="PANTHER" id="PTHR13205">
    <property type="entry name" value="TRANSMEMBRANE PROTEIN 15-RELATED"/>
    <property type="match status" value="1"/>
</dbReference>
<dbReference type="PANTHER" id="PTHR13205:SF15">
    <property type="entry name" value="DOLICHOL KINASE"/>
    <property type="match status" value="1"/>
</dbReference>
<dbReference type="GO" id="GO:0016301">
    <property type="term" value="F:kinase activity"/>
    <property type="evidence" value="ECO:0007669"/>
    <property type="project" value="UniProtKB-KW"/>
</dbReference>
<feature type="transmembrane region" description="Helical" evidence="10">
    <location>
        <begin position="335"/>
        <end position="355"/>
    </location>
</feature>
<evidence type="ECO:0000256" key="3">
    <source>
        <dbReference type="ARBA" id="ARBA00012132"/>
    </source>
</evidence>
<dbReference type="GeneID" id="108569721"/>
<keyword evidence="11" id="KW-1185">Reference proteome</keyword>
<comment type="subcellular location">
    <subcellularLocation>
        <location evidence="1">Endoplasmic reticulum membrane</location>
        <topology evidence="1">Multi-pass membrane protein</topology>
    </subcellularLocation>
</comment>
<comment type="similarity">
    <text evidence="2">Belongs to the polyprenol kinase family.</text>
</comment>
<reference evidence="12" key="1">
    <citation type="submission" date="2025-08" db="UniProtKB">
        <authorList>
            <consortium name="RefSeq"/>
        </authorList>
    </citation>
    <scope>IDENTIFICATION</scope>
    <source>
        <tissue evidence="12">Whole Larva</tissue>
    </source>
</reference>
<evidence type="ECO:0000256" key="4">
    <source>
        <dbReference type="ARBA" id="ARBA00022679"/>
    </source>
</evidence>
<feature type="transmembrane region" description="Helical" evidence="10">
    <location>
        <begin position="83"/>
        <end position="98"/>
    </location>
</feature>
<keyword evidence="8 10" id="KW-1133">Transmembrane helix</keyword>
<keyword evidence="6 12" id="KW-0418">Kinase</keyword>